<dbReference type="Proteomes" id="UP000027120">
    <property type="component" value="Unassembled WGS sequence"/>
</dbReference>
<reference evidence="1 2" key="1">
    <citation type="submission" date="2014-04" db="EMBL/GenBank/DDBJ databases">
        <authorList>
            <consortium name="International Citrus Genome Consortium"/>
            <person name="Gmitter F."/>
            <person name="Chen C."/>
            <person name="Farmerie W."/>
            <person name="Harkins T."/>
            <person name="Desany B."/>
            <person name="Mohiuddin M."/>
            <person name="Kodira C."/>
            <person name="Borodovsky M."/>
            <person name="Lomsadze A."/>
            <person name="Burns P."/>
            <person name="Jenkins J."/>
            <person name="Prochnik S."/>
            <person name="Shu S."/>
            <person name="Chapman J."/>
            <person name="Pitluck S."/>
            <person name="Schmutz J."/>
            <person name="Rokhsar D."/>
        </authorList>
    </citation>
    <scope>NUCLEOTIDE SEQUENCE</scope>
</reference>
<evidence type="ECO:0000313" key="1">
    <source>
        <dbReference type="EMBL" id="KDO63108.1"/>
    </source>
</evidence>
<accession>A0A067F6Z5</accession>
<protein>
    <submittedName>
        <fullName evidence="1">Uncharacterized protein</fullName>
    </submittedName>
</protein>
<keyword evidence="2" id="KW-1185">Reference proteome</keyword>
<name>A0A067F6Z5_CITSI</name>
<sequence>MFESQESRLCWENLCLSVRAGTSNLGCGTKLKVSSTVRALPRIPRDQKKKKKKKKEEKRLFKFLVDL</sequence>
<organism evidence="1 2">
    <name type="scientific">Citrus sinensis</name>
    <name type="common">Sweet orange</name>
    <name type="synonym">Citrus aurantium var. sinensis</name>
    <dbReference type="NCBI Taxonomy" id="2711"/>
    <lineage>
        <taxon>Eukaryota</taxon>
        <taxon>Viridiplantae</taxon>
        <taxon>Streptophyta</taxon>
        <taxon>Embryophyta</taxon>
        <taxon>Tracheophyta</taxon>
        <taxon>Spermatophyta</taxon>
        <taxon>Magnoliopsida</taxon>
        <taxon>eudicotyledons</taxon>
        <taxon>Gunneridae</taxon>
        <taxon>Pentapetalae</taxon>
        <taxon>rosids</taxon>
        <taxon>malvids</taxon>
        <taxon>Sapindales</taxon>
        <taxon>Rutaceae</taxon>
        <taxon>Aurantioideae</taxon>
        <taxon>Citrus</taxon>
    </lineage>
</organism>
<dbReference type="EMBL" id="KK784914">
    <property type="protein sequence ID" value="KDO63108.1"/>
    <property type="molecule type" value="Genomic_DNA"/>
</dbReference>
<dbReference type="SMR" id="A0A067F6Z5"/>
<proteinExistence type="predicted"/>
<evidence type="ECO:0000313" key="2">
    <source>
        <dbReference type="Proteomes" id="UP000027120"/>
    </source>
</evidence>
<dbReference type="AlphaFoldDB" id="A0A067F6Z5"/>
<gene>
    <name evidence="1" type="ORF">CISIN_1g035341mg</name>
</gene>